<feature type="signal peptide" evidence="1">
    <location>
        <begin position="1"/>
        <end position="27"/>
    </location>
</feature>
<dbReference type="AlphaFoldDB" id="A0A1G4WWP6"/>
<gene>
    <name evidence="2" type="ORF">FHU31_001511</name>
    <name evidence="3" type="ORF">HZU40_11075</name>
    <name evidence="4" type="ORF">SAMN02799620_05247</name>
</gene>
<evidence type="ECO:0000313" key="7">
    <source>
        <dbReference type="Proteomes" id="UP000547444"/>
    </source>
</evidence>
<dbReference type="EMBL" id="CP059894">
    <property type="protein sequence ID" value="QNJ94737.1"/>
    <property type="molecule type" value="Genomic_DNA"/>
</dbReference>
<keyword evidence="1" id="KW-0732">Signal</keyword>
<reference evidence="5" key="1">
    <citation type="submission" date="2016-10" db="EMBL/GenBank/DDBJ databases">
        <authorList>
            <person name="Varghese N."/>
            <person name="Submissions S."/>
        </authorList>
    </citation>
    <scope>NUCLEOTIDE SEQUENCE [LARGE SCALE GENOMIC DNA]</scope>
    <source>
        <strain evidence="5">UNC267MFSha1.1M11</strain>
    </source>
</reference>
<evidence type="ECO:0000313" key="2">
    <source>
        <dbReference type="EMBL" id="NIH94555.1"/>
    </source>
</evidence>
<dbReference type="STRING" id="1502745.SAMN02799620_05247"/>
<dbReference type="KEGG" id="mflu:HZU40_11075"/>
<dbReference type="Proteomes" id="UP000547444">
    <property type="component" value="Unassembled WGS sequence"/>
</dbReference>
<dbReference type="EMBL" id="FMUB01000013">
    <property type="protein sequence ID" value="SCX31226.1"/>
    <property type="molecule type" value="Genomic_DNA"/>
</dbReference>
<feature type="chain" id="PRO_5044557443" evidence="1">
    <location>
        <begin position="28"/>
        <end position="56"/>
    </location>
</feature>
<dbReference type="EMBL" id="JAANOW010000001">
    <property type="protein sequence ID" value="NIH94555.1"/>
    <property type="molecule type" value="Genomic_DNA"/>
</dbReference>
<sequence>MKKFGFATLIATSMTAAVLGLAAPAQAAIGTPVGPHYSVDNHDEVNTTNGFVDQAF</sequence>
<keyword evidence="7" id="KW-1185">Reference proteome</keyword>
<dbReference type="Proteomes" id="UP000199707">
    <property type="component" value="Unassembled WGS sequence"/>
</dbReference>
<evidence type="ECO:0000313" key="4">
    <source>
        <dbReference type="EMBL" id="SCX31226.1"/>
    </source>
</evidence>
<dbReference type="Proteomes" id="UP000515498">
    <property type="component" value="Chromosome"/>
</dbReference>
<evidence type="ECO:0000313" key="6">
    <source>
        <dbReference type="Proteomes" id="UP000515498"/>
    </source>
</evidence>
<protein>
    <submittedName>
        <fullName evidence="4">Uncharacterized protein</fullName>
    </submittedName>
</protein>
<reference evidence="2 7" key="3">
    <citation type="submission" date="2020-03" db="EMBL/GenBank/DDBJ databases">
        <title>Sequencing the genomes of 1000 actinobacteria strains.</title>
        <authorList>
            <person name="Klenk H.-P."/>
        </authorList>
    </citation>
    <scope>NUCLEOTIDE SEQUENCE [LARGE SCALE GENOMIC DNA]</scope>
    <source>
        <strain evidence="2 7">DSM 44556</strain>
    </source>
</reference>
<name>A0A1G4WWP6_9MYCO</name>
<organism evidence="4 5">
    <name type="scientific">Mycolicibacterium fluoranthenivorans</name>
    <dbReference type="NCBI Taxonomy" id="258505"/>
    <lineage>
        <taxon>Bacteria</taxon>
        <taxon>Bacillati</taxon>
        <taxon>Actinomycetota</taxon>
        <taxon>Actinomycetes</taxon>
        <taxon>Mycobacteriales</taxon>
        <taxon>Mycobacteriaceae</taxon>
        <taxon>Mycolicibacterium</taxon>
    </lineage>
</organism>
<dbReference type="RefSeq" id="WP_167157136.1">
    <property type="nucleotide sequence ID" value="NZ_CP059894.1"/>
</dbReference>
<proteinExistence type="predicted"/>
<reference evidence="4" key="2">
    <citation type="submission" date="2016-10" db="EMBL/GenBank/DDBJ databases">
        <authorList>
            <person name="de Groot N.N."/>
        </authorList>
    </citation>
    <scope>NUCLEOTIDE SEQUENCE [LARGE SCALE GENOMIC DNA]</scope>
    <source>
        <strain evidence="4">UNC267MFSha1.1M11</strain>
    </source>
</reference>
<evidence type="ECO:0000256" key="1">
    <source>
        <dbReference type="SAM" id="SignalP"/>
    </source>
</evidence>
<reference evidence="3 6" key="4">
    <citation type="submission" date="2020-07" db="EMBL/GenBank/DDBJ databases">
        <title>Draft genome sequence of four isobutane-metabolizing strains capable of cometabolically degrading diverse ether contaminants.</title>
        <authorList>
            <person name="Chen W."/>
            <person name="Faulkner N."/>
            <person name="Smith C."/>
            <person name="Hyman M."/>
        </authorList>
    </citation>
    <scope>NUCLEOTIDE SEQUENCE [LARGE SCALE GENOMIC DNA]</scope>
    <source>
        <strain evidence="3 6">2A</strain>
    </source>
</reference>
<evidence type="ECO:0000313" key="3">
    <source>
        <dbReference type="EMBL" id="QNJ94737.1"/>
    </source>
</evidence>
<evidence type="ECO:0000313" key="5">
    <source>
        <dbReference type="Proteomes" id="UP000199707"/>
    </source>
</evidence>
<accession>A0A1G4WWP6</accession>